<dbReference type="PANTHER" id="PTHR33221">
    <property type="entry name" value="WINGED HELIX-TURN-HELIX TRANSCRIPTIONAL REGULATOR, RRF2 FAMILY"/>
    <property type="match status" value="1"/>
</dbReference>
<dbReference type="GO" id="GO:0003700">
    <property type="term" value="F:DNA-binding transcription factor activity"/>
    <property type="evidence" value="ECO:0007669"/>
    <property type="project" value="TreeGrafter"/>
</dbReference>
<evidence type="ECO:0008006" key="2">
    <source>
        <dbReference type="Google" id="ProtNLM"/>
    </source>
</evidence>
<proteinExistence type="predicted"/>
<dbReference type="AlphaFoldDB" id="A0A0F9IIF2"/>
<dbReference type="PROSITE" id="PS51197">
    <property type="entry name" value="HTH_RRF2_2"/>
    <property type="match status" value="1"/>
</dbReference>
<dbReference type="InterPro" id="IPR000944">
    <property type="entry name" value="Tscrpt_reg_Rrf2"/>
</dbReference>
<dbReference type="Pfam" id="PF02082">
    <property type="entry name" value="Rrf2"/>
    <property type="match status" value="1"/>
</dbReference>
<comment type="caution">
    <text evidence="1">The sequence shown here is derived from an EMBL/GenBank/DDBJ whole genome shotgun (WGS) entry which is preliminary data.</text>
</comment>
<dbReference type="EMBL" id="LAZR01020933">
    <property type="protein sequence ID" value="KKL87082.1"/>
    <property type="molecule type" value="Genomic_DNA"/>
</dbReference>
<sequence>MKVSTKGDYGIRALIELAHHYGEVKPTQSGEIAARQSIPESYLEQLLTTLRRAGFIRSVRGPQGGHALIRDPETIPVSEVIVALEGSILPSDCLDESSACSKGGGCAQRDMWQAVREAILGVLENATIADLAERDRALSAGSARYVI</sequence>
<evidence type="ECO:0000313" key="1">
    <source>
        <dbReference type="EMBL" id="KKL87082.1"/>
    </source>
</evidence>
<dbReference type="InterPro" id="IPR036390">
    <property type="entry name" value="WH_DNA-bd_sf"/>
</dbReference>
<dbReference type="GO" id="GO:0005829">
    <property type="term" value="C:cytosol"/>
    <property type="evidence" value="ECO:0007669"/>
    <property type="project" value="TreeGrafter"/>
</dbReference>
<name>A0A0F9IIF2_9ZZZZ</name>
<dbReference type="InterPro" id="IPR036388">
    <property type="entry name" value="WH-like_DNA-bd_sf"/>
</dbReference>
<dbReference type="PANTHER" id="PTHR33221:SF15">
    <property type="entry name" value="HTH-TYPE TRANSCRIPTIONAL REGULATOR YWGB-RELATED"/>
    <property type="match status" value="1"/>
</dbReference>
<dbReference type="NCBIfam" id="TIGR00738">
    <property type="entry name" value="rrf2_super"/>
    <property type="match status" value="1"/>
</dbReference>
<reference evidence="1" key="1">
    <citation type="journal article" date="2015" name="Nature">
        <title>Complex archaea that bridge the gap between prokaryotes and eukaryotes.</title>
        <authorList>
            <person name="Spang A."/>
            <person name="Saw J.H."/>
            <person name="Jorgensen S.L."/>
            <person name="Zaremba-Niedzwiedzka K."/>
            <person name="Martijn J."/>
            <person name="Lind A.E."/>
            <person name="van Eijk R."/>
            <person name="Schleper C."/>
            <person name="Guy L."/>
            <person name="Ettema T.J."/>
        </authorList>
    </citation>
    <scope>NUCLEOTIDE SEQUENCE</scope>
</reference>
<accession>A0A0F9IIF2</accession>
<protein>
    <recommendedName>
        <fullName evidence="2">Rrf2 family transcriptional regulator</fullName>
    </recommendedName>
</protein>
<dbReference type="Gene3D" id="1.10.10.10">
    <property type="entry name" value="Winged helix-like DNA-binding domain superfamily/Winged helix DNA-binding domain"/>
    <property type="match status" value="1"/>
</dbReference>
<gene>
    <name evidence="1" type="ORF">LCGC14_1938280</name>
</gene>
<dbReference type="SUPFAM" id="SSF46785">
    <property type="entry name" value="Winged helix' DNA-binding domain"/>
    <property type="match status" value="1"/>
</dbReference>
<organism evidence="1">
    <name type="scientific">marine sediment metagenome</name>
    <dbReference type="NCBI Taxonomy" id="412755"/>
    <lineage>
        <taxon>unclassified sequences</taxon>
        <taxon>metagenomes</taxon>
        <taxon>ecological metagenomes</taxon>
    </lineage>
</organism>